<evidence type="ECO:0000256" key="1">
    <source>
        <dbReference type="ARBA" id="ARBA00002070"/>
    </source>
</evidence>
<organism evidence="15">
    <name type="scientific">Chloropicon sp. RCC4434</name>
    <dbReference type="NCBI Taxonomy" id="2565277"/>
    <lineage>
        <taxon>Eukaryota</taxon>
        <taxon>Viridiplantae</taxon>
        <taxon>Chlorophyta</taxon>
        <taxon>Chloropicophyceae</taxon>
        <taxon>Chloropicales</taxon>
        <taxon>Chloropicaceae</taxon>
        <taxon>Chloropicon</taxon>
    </lineage>
</organism>
<dbReference type="Gene3D" id="1.20.120.220">
    <property type="entry name" value="ATP synthase, F0 complex, subunit A"/>
    <property type="match status" value="1"/>
</dbReference>
<dbReference type="FunFam" id="1.20.120.220:FF:000003">
    <property type="entry name" value="ATP synthase subunit a"/>
    <property type="match status" value="1"/>
</dbReference>
<keyword evidence="8" id="KW-0375">Hydrogen ion transport</keyword>
<dbReference type="AlphaFoldDB" id="A0A4D6C553"/>
<evidence type="ECO:0000256" key="11">
    <source>
        <dbReference type="ARBA" id="ARBA00023136"/>
    </source>
</evidence>
<feature type="transmembrane region" description="Helical" evidence="14">
    <location>
        <begin position="226"/>
        <end position="244"/>
    </location>
</feature>
<dbReference type="EMBL" id="MK086009">
    <property type="protein sequence ID" value="QBX98832.1"/>
    <property type="molecule type" value="Genomic_DNA"/>
</dbReference>
<dbReference type="NCBIfam" id="TIGR01131">
    <property type="entry name" value="ATP_synt_6_or_A"/>
    <property type="match status" value="1"/>
</dbReference>
<keyword evidence="5" id="KW-0813">Transport</keyword>
<dbReference type="PROSITE" id="PS00449">
    <property type="entry name" value="ATPASE_A"/>
    <property type="match status" value="1"/>
</dbReference>
<evidence type="ECO:0000256" key="3">
    <source>
        <dbReference type="ARBA" id="ARBA00006810"/>
    </source>
</evidence>
<evidence type="ECO:0000256" key="5">
    <source>
        <dbReference type="ARBA" id="ARBA00022448"/>
    </source>
</evidence>
<evidence type="ECO:0000256" key="12">
    <source>
        <dbReference type="ARBA" id="ARBA00023310"/>
    </source>
</evidence>
<evidence type="ECO:0000256" key="9">
    <source>
        <dbReference type="ARBA" id="ARBA00022989"/>
    </source>
</evidence>
<protein>
    <recommendedName>
        <fullName evidence="13">ATP synthase subunit a</fullName>
    </recommendedName>
</protein>
<dbReference type="GO" id="GO:0046933">
    <property type="term" value="F:proton-transporting ATP synthase activity, rotational mechanism"/>
    <property type="evidence" value="ECO:0007669"/>
    <property type="project" value="TreeGrafter"/>
</dbReference>
<comment type="similarity">
    <text evidence="3">Belongs to the ATPase A chain family.</text>
</comment>
<evidence type="ECO:0000256" key="4">
    <source>
        <dbReference type="ARBA" id="ARBA00011648"/>
    </source>
</evidence>
<dbReference type="PRINTS" id="PR00123">
    <property type="entry name" value="ATPASEA"/>
</dbReference>
<dbReference type="GO" id="GO:0005743">
    <property type="term" value="C:mitochondrial inner membrane"/>
    <property type="evidence" value="ECO:0007669"/>
    <property type="project" value="UniProtKB-SubCell"/>
</dbReference>
<evidence type="ECO:0000313" key="15">
    <source>
        <dbReference type="EMBL" id="QBX98832.1"/>
    </source>
</evidence>
<dbReference type="PANTHER" id="PTHR11410">
    <property type="entry name" value="ATP SYNTHASE SUBUNIT A"/>
    <property type="match status" value="1"/>
</dbReference>
<evidence type="ECO:0000256" key="10">
    <source>
        <dbReference type="ARBA" id="ARBA00023065"/>
    </source>
</evidence>
<keyword evidence="15" id="KW-0496">Mitochondrion</keyword>
<keyword evidence="12" id="KW-0066">ATP synthesis</keyword>
<dbReference type="InterPro" id="IPR045083">
    <property type="entry name" value="ATP_synth_F0_asu_bact/mt"/>
</dbReference>
<feature type="transmembrane region" description="Helical" evidence="14">
    <location>
        <begin position="28"/>
        <end position="48"/>
    </location>
</feature>
<keyword evidence="11 14" id="KW-0472">Membrane</keyword>
<comment type="subunit">
    <text evidence="4">F-type ATPases have 2 components, CF(1) - the catalytic core - and CF(0) - the membrane proton channel. CF(1) has five subunits: alpha(3), beta(3), gamma(1), delta(1), epsilon(1). CF(0) has three main subunits: a, b and c.</text>
</comment>
<keyword evidence="7 14" id="KW-0812">Transmembrane</keyword>
<dbReference type="CDD" id="cd00310">
    <property type="entry name" value="ATP-synt_Fo_a_6"/>
    <property type="match status" value="1"/>
</dbReference>
<dbReference type="PANTHER" id="PTHR11410:SF0">
    <property type="entry name" value="ATP SYNTHASE SUBUNIT A"/>
    <property type="match status" value="1"/>
</dbReference>
<name>A0A4D6C553_9CHLO</name>
<evidence type="ECO:0000256" key="13">
    <source>
        <dbReference type="RuleBase" id="RU004450"/>
    </source>
</evidence>
<comment type="subcellular location">
    <subcellularLocation>
        <location evidence="2 13">Mitochondrion inner membrane</location>
        <topology evidence="2 13">Multi-pass membrane protein</topology>
    </subcellularLocation>
</comment>
<feature type="transmembrane region" description="Helical" evidence="14">
    <location>
        <begin position="117"/>
        <end position="137"/>
    </location>
</feature>
<evidence type="ECO:0000256" key="6">
    <source>
        <dbReference type="ARBA" id="ARBA00022547"/>
    </source>
</evidence>
<dbReference type="SUPFAM" id="SSF81336">
    <property type="entry name" value="F1F0 ATP synthase subunit A"/>
    <property type="match status" value="1"/>
</dbReference>
<proteinExistence type="inferred from homology"/>
<keyword evidence="9 14" id="KW-1133">Transmembrane helix</keyword>
<reference evidence="15" key="1">
    <citation type="journal article" date="2019" name="Genome Biol. Evol.">
        <title>Tracing the Evolution of the Plastome and Mitogenome in the Chloropicophyceae Uncovered Convergent tRNA Gene Losses and a Variant Plastid Genetic Code.</title>
        <authorList>
            <person name="Turmel M."/>
            <person name="Dos Santos A.L."/>
            <person name="Otis C."/>
            <person name="Sergerie R."/>
            <person name="Lemieux C."/>
        </authorList>
    </citation>
    <scope>NUCLEOTIDE SEQUENCE</scope>
</reference>
<dbReference type="GO" id="GO:0045259">
    <property type="term" value="C:proton-transporting ATP synthase complex"/>
    <property type="evidence" value="ECO:0007669"/>
    <property type="project" value="UniProtKB-KW"/>
</dbReference>
<evidence type="ECO:0000256" key="14">
    <source>
        <dbReference type="SAM" id="Phobius"/>
    </source>
</evidence>
<dbReference type="NCBIfam" id="NF004482">
    <property type="entry name" value="PRK05815.2-4"/>
    <property type="match status" value="1"/>
</dbReference>
<feature type="transmembrane region" description="Helical" evidence="14">
    <location>
        <begin position="89"/>
        <end position="111"/>
    </location>
</feature>
<dbReference type="Pfam" id="PF00119">
    <property type="entry name" value="ATP-synt_A"/>
    <property type="match status" value="1"/>
</dbReference>
<dbReference type="InterPro" id="IPR000568">
    <property type="entry name" value="ATP_synth_F0_asu"/>
</dbReference>
<gene>
    <name evidence="15" type="primary">atp6</name>
</gene>
<sequence length="251" mass="27700">MAFITSPLEQFSIIRYIPIRIGIFDFSFTNTSVTMFLIISLLLFVYWCSFDRGGRLVPTVVQSSTEMIYAFIRGVIEDQVGKDGKKYEAFILSVFLFVLACNMFGMIPYAFTVTSHIAVTFALSMSIFIGVTTIGLLKHGLHFFSFFWPSGAPLALAPLLVPLEIVSYSFRSISLGVRLFANMMAGHTLVHILAGFSWSMAMAGGLLLPGALIPFGIVFALTGLELGVGILQAYVFTILTCIYLKDVLELH</sequence>
<dbReference type="InterPro" id="IPR023011">
    <property type="entry name" value="ATP_synth_F0_asu_AS"/>
</dbReference>
<geneLocation type="mitochondrion" evidence="15"/>
<accession>A0A4D6C553</accession>
<evidence type="ECO:0000256" key="2">
    <source>
        <dbReference type="ARBA" id="ARBA00004448"/>
    </source>
</evidence>
<dbReference type="InterPro" id="IPR035908">
    <property type="entry name" value="F0_ATP_A_sf"/>
</dbReference>
<dbReference type="HAMAP" id="MF_01393">
    <property type="entry name" value="ATP_synth_a_bact"/>
    <property type="match status" value="1"/>
</dbReference>
<evidence type="ECO:0000256" key="7">
    <source>
        <dbReference type="ARBA" id="ARBA00022692"/>
    </source>
</evidence>
<keyword evidence="6" id="KW-0138">CF(0)</keyword>
<feature type="transmembrane region" description="Helical" evidence="14">
    <location>
        <begin position="144"/>
        <end position="163"/>
    </location>
</feature>
<comment type="function">
    <text evidence="1">Mitochondrial membrane ATP synthase (F(1)F(0) ATP synthase or Complex V) produces ATP from ADP in the presence of a proton gradient across the membrane which is generated by electron transport complexes of the respiratory chain. F-type ATPases consist of two structural domains, F(1) - containing the extramembraneous catalytic core and F(0) - containing the membrane proton channel, linked together by a central stalk and a peripheral stalk. During catalysis, ATP synthesis in the catalytic domain of F(1) is coupled via a rotary mechanism of the central stalk subunits to proton translocation. Key component of the proton channel; it may play a direct role in the translocation of protons across the membrane.</text>
</comment>
<keyword evidence="10" id="KW-0406">Ion transport</keyword>
<evidence type="ECO:0000256" key="8">
    <source>
        <dbReference type="ARBA" id="ARBA00022781"/>
    </source>
</evidence>